<proteinExistence type="predicted"/>
<dbReference type="AlphaFoldDB" id="A0A9P1MVH8"/>
<dbReference type="Proteomes" id="UP001152747">
    <property type="component" value="Unassembled WGS sequence"/>
</dbReference>
<evidence type="ECO:0000313" key="2">
    <source>
        <dbReference type="EMBL" id="CAI5437498.1"/>
    </source>
</evidence>
<evidence type="ECO:0000256" key="1">
    <source>
        <dbReference type="SAM" id="SignalP"/>
    </source>
</evidence>
<keyword evidence="3" id="KW-1185">Reference proteome</keyword>
<reference evidence="2" key="1">
    <citation type="submission" date="2022-11" db="EMBL/GenBank/DDBJ databases">
        <authorList>
            <person name="Kikuchi T."/>
        </authorList>
    </citation>
    <scope>NUCLEOTIDE SEQUENCE</scope>
    <source>
        <strain evidence="2">PS1010</strain>
    </source>
</reference>
<comment type="caution">
    <text evidence="2">The sequence shown here is derived from an EMBL/GenBank/DDBJ whole genome shotgun (WGS) entry which is preliminary data.</text>
</comment>
<sequence>MLELLFFALLIFSIQATEKPYFLEAEHGKGQEAGGFGIEKDPNYWPSYLESSAKDYQTPSYTPYFGKYYQSFLDKNN</sequence>
<organism evidence="2 3">
    <name type="scientific">Caenorhabditis angaria</name>
    <dbReference type="NCBI Taxonomy" id="860376"/>
    <lineage>
        <taxon>Eukaryota</taxon>
        <taxon>Metazoa</taxon>
        <taxon>Ecdysozoa</taxon>
        <taxon>Nematoda</taxon>
        <taxon>Chromadorea</taxon>
        <taxon>Rhabditida</taxon>
        <taxon>Rhabditina</taxon>
        <taxon>Rhabditomorpha</taxon>
        <taxon>Rhabditoidea</taxon>
        <taxon>Rhabditidae</taxon>
        <taxon>Peloderinae</taxon>
        <taxon>Caenorhabditis</taxon>
    </lineage>
</organism>
<keyword evidence="1" id="KW-0732">Signal</keyword>
<accession>A0A9P1MVH8</accession>
<feature type="chain" id="PRO_5040442303" evidence="1">
    <location>
        <begin position="17"/>
        <end position="77"/>
    </location>
</feature>
<name>A0A9P1MVH8_9PELO</name>
<evidence type="ECO:0000313" key="3">
    <source>
        <dbReference type="Proteomes" id="UP001152747"/>
    </source>
</evidence>
<dbReference type="EMBL" id="CANHGI010000001">
    <property type="protein sequence ID" value="CAI5437498.1"/>
    <property type="molecule type" value="Genomic_DNA"/>
</dbReference>
<gene>
    <name evidence="2" type="ORF">CAMP_LOCUS135</name>
</gene>
<protein>
    <submittedName>
        <fullName evidence="2">Uncharacterized protein</fullName>
    </submittedName>
</protein>
<feature type="signal peptide" evidence="1">
    <location>
        <begin position="1"/>
        <end position="16"/>
    </location>
</feature>